<dbReference type="EMBL" id="LN515532">
    <property type="protein sequence ID" value="CEA16873.1"/>
    <property type="molecule type" value="Genomic_DNA"/>
</dbReference>
<dbReference type="HOGENOM" id="CLU_014586_0_0_10"/>
<dbReference type="PATRIC" id="fig|1562970.3.peg.2119"/>
<dbReference type="AlphaFoldDB" id="A0A098C382"/>
<dbReference type="Proteomes" id="UP000032417">
    <property type="component" value="Chromosome 1"/>
</dbReference>
<dbReference type="Pfam" id="PF00326">
    <property type="entry name" value="Peptidase_S9"/>
    <property type="match status" value="1"/>
</dbReference>
<name>A0A098C382_9BACT</name>
<feature type="domain" description="Peptidase S9 prolyl oligopeptidase catalytic" evidence="1">
    <location>
        <begin position="698"/>
        <end position="896"/>
    </location>
</feature>
<organism evidence="2 3">
    <name type="scientific">Fermentimonas caenicola</name>
    <dbReference type="NCBI Taxonomy" id="1562970"/>
    <lineage>
        <taxon>Bacteria</taxon>
        <taxon>Pseudomonadati</taxon>
        <taxon>Bacteroidota</taxon>
        <taxon>Bacteroidia</taxon>
        <taxon>Bacteroidales</taxon>
        <taxon>Dysgonomonadaceae</taxon>
        <taxon>Fermentimonas</taxon>
    </lineage>
</organism>
<evidence type="ECO:0000259" key="1">
    <source>
        <dbReference type="Pfam" id="PF00326"/>
    </source>
</evidence>
<accession>A0A098C382</accession>
<gene>
    <name evidence="2" type="ORF">ING2E5B_2145</name>
</gene>
<dbReference type="STRING" id="1562970.ING2E5B_2145"/>
<sequence length="921" mass="106043">MSKSFFLTISLLLITFAIYSQKKQLDHSVYDGWKSLSDITISNDGKIVSSLISPQEGDTALFIKNSVNKIALTFDRVRSYKLSTDGRWTVGLLKAPFADRRQARIDKKTKEEMPEDSLLIIDNLTFNTEKIPGVRSYKTAQDMIVNVAYTVALPKDTTNKKDAREKEVLILRNLLTQKEDTFRNAKEYVFNRFDTSFAVSIQPENKDTTDFARVELVEISKNIKKIISGEDVEYKSLTFDEAGEQIVYIATGDTSKTEQKIYDLRYYKSGLDSALVFADKSITGMPEHWIFNEYASPRFSKDGSRILIGAAPRKEPKDTTIVDFEMAELDIWHWKDPIIQPQQLAEKRRRERETFTGIIYTDNLNNFIPLADELRPYASVSDEGNGRYVLLTSNLPYLIESQWDLSPKYDVWVMDLTDNSLHEVAKALNGYTTLSPKGNYIYWWDEENRNWFAYNNSNKSLVNMTKDIPVNFWDEENDVPRPPRSYGIAAWGENDEYILVNDMFDIWKIDPDGVKKAVNITQNIGRNDSITFRYINTDPDKRFIEADDILLLSAFNNVSKESGYYTLKQKGRNPLQKRVMDGYTFSGQMKAKNADIFVYQKSNFNTSPDLYLTSDYWKKSEKLTDINPQMKDYNWGTAEMFSWTSYTGIPLQGIVYKPEDFDPEKKYPVIIYFYEKHSDDLYSYFPPAPSRSIINIPFFVSRGYIVFTPDIHYTVGQPGMDSYNAVVSGAEALAKNSWVDAENMAIQGQSWGGYQVAYIVTQTDMFKAAGAGAPVSNMTSAYGGIRWETGRSRQYQYEQTQSRLGATMNDSLHLYIKNSPVFYTENIKTPLLIMHNDKDGAVPWYQGIELFMSMRRLGKPVWLLQYNNEAHNLVNRRNSKDLSIRLQQFFDHYLKGDPAPIWIKRGLPATEKGKTWGYDIE</sequence>
<proteinExistence type="predicted"/>
<reference evidence="2 3" key="1">
    <citation type="submission" date="2014-08" db="EMBL/GenBank/DDBJ databases">
        <authorList>
            <person name="Wibberg D."/>
        </authorList>
    </citation>
    <scope>NUCLEOTIDE SEQUENCE [LARGE SCALE GENOMIC DNA]</scope>
    <source>
        <strain evidence="3">ING2-E5B</strain>
    </source>
</reference>
<evidence type="ECO:0000313" key="3">
    <source>
        <dbReference type="Proteomes" id="UP000032417"/>
    </source>
</evidence>
<keyword evidence="3" id="KW-1185">Reference proteome</keyword>
<dbReference type="InterPro" id="IPR050278">
    <property type="entry name" value="Serine_Prot_S9B/DPPIV"/>
</dbReference>
<evidence type="ECO:0000313" key="2">
    <source>
        <dbReference type="EMBL" id="CEA16873.1"/>
    </source>
</evidence>
<protein>
    <submittedName>
        <fullName evidence="2">Peptidase, S9A/B/C family, catalytic domain-containing protein</fullName>
    </submittedName>
</protein>
<dbReference type="Gene3D" id="3.40.50.1820">
    <property type="entry name" value="alpha/beta hydrolase"/>
    <property type="match status" value="1"/>
</dbReference>
<dbReference type="InterPro" id="IPR029058">
    <property type="entry name" value="AB_hydrolase_fold"/>
</dbReference>
<dbReference type="SUPFAM" id="SSF53474">
    <property type="entry name" value="alpha/beta-Hydrolases"/>
    <property type="match status" value="1"/>
</dbReference>
<dbReference type="KEGG" id="pbt:ING2E5B_2145"/>
<dbReference type="PANTHER" id="PTHR11731:SF193">
    <property type="entry name" value="DIPEPTIDYL PEPTIDASE 9"/>
    <property type="match status" value="1"/>
</dbReference>
<dbReference type="GO" id="GO:0008239">
    <property type="term" value="F:dipeptidyl-peptidase activity"/>
    <property type="evidence" value="ECO:0007669"/>
    <property type="project" value="TreeGrafter"/>
</dbReference>
<dbReference type="PANTHER" id="PTHR11731">
    <property type="entry name" value="PROTEASE FAMILY S9B,C DIPEPTIDYL-PEPTIDASE IV-RELATED"/>
    <property type="match status" value="1"/>
</dbReference>
<dbReference type="InterPro" id="IPR001375">
    <property type="entry name" value="Peptidase_S9_cat"/>
</dbReference>
<dbReference type="OrthoDB" id="9812921at2"/>
<dbReference type="GO" id="GO:0006508">
    <property type="term" value="P:proteolysis"/>
    <property type="evidence" value="ECO:0007669"/>
    <property type="project" value="InterPro"/>
</dbReference>
<dbReference type="GO" id="GO:0008236">
    <property type="term" value="F:serine-type peptidase activity"/>
    <property type="evidence" value="ECO:0007669"/>
    <property type="project" value="InterPro"/>
</dbReference>
<dbReference type="SUPFAM" id="SSF82171">
    <property type="entry name" value="DPP6 N-terminal domain-like"/>
    <property type="match status" value="1"/>
</dbReference>